<dbReference type="CDD" id="cd00077">
    <property type="entry name" value="HDc"/>
    <property type="match status" value="1"/>
</dbReference>
<dbReference type="PROSITE" id="PS51832">
    <property type="entry name" value="HD_GYP"/>
    <property type="match status" value="1"/>
</dbReference>
<evidence type="ECO:0000259" key="2">
    <source>
        <dbReference type="PROSITE" id="PS51832"/>
    </source>
</evidence>
<dbReference type="NCBIfam" id="TIGR00277">
    <property type="entry name" value="HDIG"/>
    <property type="match status" value="1"/>
</dbReference>
<evidence type="ECO:0000313" key="4">
    <source>
        <dbReference type="Proteomes" id="UP001519921"/>
    </source>
</evidence>
<name>A0ABS7AKW7_9CLOT</name>
<dbReference type="InterPro" id="IPR006674">
    <property type="entry name" value="HD_domain"/>
</dbReference>
<dbReference type="Proteomes" id="UP001519921">
    <property type="component" value="Unassembled WGS sequence"/>
</dbReference>
<dbReference type="PANTHER" id="PTHR43155">
    <property type="entry name" value="CYCLIC DI-GMP PHOSPHODIESTERASE PA4108-RELATED"/>
    <property type="match status" value="1"/>
</dbReference>
<dbReference type="SMART" id="SM00471">
    <property type="entry name" value="HDc"/>
    <property type="match status" value="1"/>
</dbReference>
<dbReference type="EMBL" id="JAHXPT010000002">
    <property type="protein sequence ID" value="MBW6409313.1"/>
    <property type="molecule type" value="Genomic_DNA"/>
</dbReference>
<comment type="caution">
    <text evidence="3">The sequence shown here is derived from an EMBL/GenBank/DDBJ whole genome shotgun (WGS) entry which is preliminary data.</text>
</comment>
<dbReference type="SUPFAM" id="SSF109604">
    <property type="entry name" value="HD-domain/PDEase-like"/>
    <property type="match status" value="1"/>
</dbReference>
<dbReference type="PROSITE" id="PS51831">
    <property type="entry name" value="HD"/>
    <property type="match status" value="1"/>
</dbReference>
<dbReference type="InterPro" id="IPR003607">
    <property type="entry name" value="HD/PDEase_dom"/>
</dbReference>
<feature type="domain" description="HD-GYP" evidence="2">
    <location>
        <begin position="118"/>
        <end position="313"/>
    </location>
</feature>
<gene>
    <name evidence="3" type="ORF">KYD98_04350</name>
</gene>
<dbReference type="RefSeq" id="WP_219778359.1">
    <property type="nucleotide sequence ID" value="NZ_JAHXPT010000002.1"/>
</dbReference>
<protein>
    <submittedName>
        <fullName evidence="3">HD-GYP domain-containing protein</fullName>
    </submittedName>
</protein>
<keyword evidence="4" id="KW-1185">Reference proteome</keyword>
<sequence length="355" mass="41029">MEKNIINLTINDLKPGMIIAKDIEQDRTVLLAKDVIITEAILVKLKKSYFVDKISIYEDDTLYKANITKKTAESELKKVEYKFNDICDNLYQVMNKSNNIQSDIMDEIRKLTKELQEVIKNPNAVINDIVFYGSGNDTIYRHSVNVAAISSLLGEWLKFDNRKIKLLIYSALLHDLGKTQIDNNIFDKPSGLTIKDYNEIKTHSLLGYNIIKKLNFLDKSVCQGILMHHEREDGSGYPLGIKGDKIPKFAKIIAIADVFDAINSDRSYRKKKTPFEAIQIIRKESFGKLDYNYCNVFLNHIINYYMGRNVLLNNDETGKIVQMDINELDKPLIFLNNEFVDLKEKKKLKIERFIL</sequence>
<evidence type="ECO:0000259" key="1">
    <source>
        <dbReference type="PROSITE" id="PS51831"/>
    </source>
</evidence>
<dbReference type="Gene3D" id="1.10.3210.10">
    <property type="entry name" value="Hypothetical protein af1432"/>
    <property type="match status" value="1"/>
</dbReference>
<feature type="domain" description="HD" evidence="1">
    <location>
        <begin position="139"/>
        <end position="262"/>
    </location>
</feature>
<dbReference type="PANTHER" id="PTHR43155:SF2">
    <property type="entry name" value="CYCLIC DI-GMP PHOSPHODIESTERASE PA4108"/>
    <property type="match status" value="1"/>
</dbReference>
<reference evidence="3 4" key="1">
    <citation type="submission" date="2021-07" db="EMBL/GenBank/DDBJ databases">
        <title>Clostridium weizhouense sp. nov., an anaerobic bacterium isolated from activated sludge of Petroleum wastewater.</title>
        <authorList>
            <person name="Li Q."/>
        </authorList>
    </citation>
    <scope>NUCLEOTIDE SEQUENCE [LARGE SCALE GENOMIC DNA]</scope>
    <source>
        <strain evidence="3 4">YB-6</strain>
    </source>
</reference>
<dbReference type="InterPro" id="IPR006675">
    <property type="entry name" value="HDIG_dom"/>
</dbReference>
<evidence type="ECO:0000313" key="3">
    <source>
        <dbReference type="EMBL" id="MBW6409313.1"/>
    </source>
</evidence>
<accession>A0ABS7AKW7</accession>
<proteinExistence type="predicted"/>
<dbReference type="InterPro" id="IPR037522">
    <property type="entry name" value="HD_GYP_dom"/>
</dbReference>
<organism evidence="3 4">
    <name type="scientific">Clostridium weizhouense</name>
    <dbReference type="NCBI Taxonomy" id="2859781"/>
    <lineage>
        <taxon>Bacteria</taxon>
        <taxon>Bacillati</taxon>
        <taxon>Bacillota</taxon>
        <taxon>Clostridia</taxon>
        <taxon>Eubacteriales</taxon>
        <taxon>Clostridiaceae</taxon>
        <taxon>Clostridium</taxon>
    </lineage>
</organism>
<dbReference type="Pfam" id="PF13487">
    <property type="entry name" value="HD_5"/>
    <property type="match status" value="1"/>
</dbReference>